<gene>
    <name evidence="2" type="ORF">LCGC14_2426880</name>
</gene>
<feature type="compositionally biased region" description="Basic and acidic residues" evidence="1">
    <location>
        <begin position="138"/>
        <end position="149"/>
    </location>
</feature>
<organism evidence="2">
    <name type="scientific">marine sediment metagenome</name>
    <dbReference type="NCBI Taxonomy" id="412755"/>
    <lineage>
        <taxon>unclassified sequences</taxon>
        <taxon>metagenomes</taxon>
        <taxon>ecological metagenomes</taxon>
    </lineage>
</organism>
<reference evidence="2" key="1">
    <citation type="journal article" date="2015" name="Nature">
        <title>Complex archaea that bridge the gap between prokaryotes and eukaryotes.</title>
        <authorList>
            <person name="Spang A."/>
            <person name="Saw J.H."/>
            <person name="Jorgensen S.L."/>
            <person name="Zaremba-Niedzwiedzka K."/>
            <person name="Martijn J."/>
            <person name="Lind A.E."/>
            <person name="van Eijk R."/>
            <person name="Schleper C."/>
            <person name="Guy L."/>
            <person name="Ettema T.J."/>
        </authorList>
    </citation>
    <scope>NUCLEOTIDE SEQUENCE</scope>
</reference>
<evidence type="ECO:0000256" key="1">
    <source>
        <dbReference type="SAM" id="MobiDB-lite"/>
    </source>
</evidence>
<comment type="caution">
    <text evidence="2">The sequence shown here is derived from an EMBL/GenBank/DDBJ whole genome shotgun (WGS) entry which is preliminary data.</text>
</comment>
<dbReference type="AlphaFoldDB" id="A0A0F9BN31"/>
<proteinExistence type="predicted"/>
<feature type="region of interest" description="Disordered" evidence="1">
    <location>
        <begin position="138"/>
        <end position="189"/>
    </location>
</feature>
<sequence>MNRLHMLTEQEFEDLCDGCGKCCESDTSGFGCPSLDTVTNRCMNYEGRLTHKYAMCLTKHTPENIMPLHRAGNLPDSCAYVRFFRGLPPLPRPVEPAKLIPFILAGPRHIKRYEKARKKWDELRGNVLLRALPDRQAESCEDGGLKQEPDVNSDLTESLDSGSDAAEDLWVSEGGSQAPNNNDVEDAND</sequence>
<protein>
    <submittedName>
        <fullName evidence="2">Uncharacterized protein</fullName>
    </submittedName>
</protein>
<accession>A0A0F9BN31</accession>
<name>A0A0F9BN31_9ZZZZ</name>
<evidence type="ECO:0000313" key="2">
    <source>
        <dbReference type="EMBL" id="KKL23289.1"/>
    </source>
</evidence>
<dbReference type="EMBL" id="LAZR01037027">
    <property type="protein sequence ID" value="KKL23289.1"/>
    <property type="molecule type" value="Genomic_DNA"/>
</dbReference>